<evidence type="ECO:0000256" key="2">
    <source>
        <dbReference type="ARBA" id="ARBA00022670"/>
    </source>
</evidence>
<dbReference type="NCBIfam" id="TIGR01543">
    <property type="entry name" value="proheadase_HK97"/>
    <property type="match status" value="1"/>
</dbReference>
<feature type="domain" description="Prohead serine protease" evidence="6">
    <location>
        <begin position="9"/>
        <end position="157"/>
    </location>
</feature>
<dbReference type="EMBL" id="BK015996">
    <property type="protein sequence ID" value="DAF88805.1"/>
    <property type="molecule type" value="Genomic_DNA"/>
</dbReference>
<evidence type="ECO:0000313" key="7">
    <source>
        <dbReference type="EMBL" id="DAF88805.1"/>
    </source>
</evidence>
<protein>
    <submittedName>
        <fullName evidence="7">Prohead protease</fullName>
    </submittedName>
</protein>
<dbReference type="GO" id="GO:0046797">
    <property type="term" value="P:viral procapsid maturation"/>
    <property type="evidence" value="ECO:0007669"/>
    <property type="project" value="UniProtKB-KW"/>
</dbReference>
<sequence length="529" mass="56407">MSDLQTRAFTIRADDAAEPRTVRGLAVPYGVEIELFDGYFETIAPGALADRADDATSLKLVWRHDEPIGLITSATETAEGIEIEARFSDTQTARDAYQLVKDGVIDRLSIGFIPLTYERTEDEAGLHTTITSLDLREVSLVPFPAYDGATVTEVRNQPTPTERTTPMTDAPAYALASDLDDLRADITAMEQRAALAAAERGTAPAADTRTPGEAIKALIHDEAYRAEIAAIQTRAFNGTTSSGDATMVVPNWIKDLTRIVDKPNVLAGLFSRGALPADGMELDFTELATNTLTVTEQTAEGDDLQMGKVTTKKRSAPIKTFGGYTELTRQAIERTRINLLDTSLRGMAIAAGQASASYFAGQFANAVKAQDAAKLAVAKAATSLTWSDISGLFIDAAAKFADQALTLDGLVVDLATFKALSGLTGTDGRPLMRATENPTNTIGTTNAKALTGVILDVPVTCNLRSTPGQLGAGIVGAFYNSEAIRTYETPLVQLQDENIVNLSKQFSVYRYGAVATEIPTGLVPLKIGA</sequence>
<keyword evidence="3" id="KW-0378">Hydrolase</keyword>
<dbReference type="Pfam" id="PF04586">
    <property type="entry name" value="Peptidase_S78"/>
    <property type="match status" value="1"/>
</dbReference>
<organism evidence="7">
    <name type="scientific">Siphoviridae sp. ctcRb7</name>
    <dbReference type="NCBI Taxonomy" id="2825572"/>
    <lineage>
        <taxon>Viruses</taxon>
        <taxon>Duplodnaviria</taxon>
        <taxon>Heunggongvirae</taxon>
        <taxon>Uroviricota</taxon>
        <taxon>Caudoviricetes</taxon>
    </lineage>
</organism>
<dbReference type="GO" id="GO:0006508">
    <property type="term" value="P:proteolysis"/>
    <property type="evidence" value="ECO:0007669"/>
    <property type="project" value="UniProtKB-KW"/>
</dbReference>
<dbReference type="InterPro" id="IPR054613">
    <property type="entry name" value="Peptidase_S78_dom"/>
</dbReference>
<dbReference type="SUPFAM" id="SSF56563">
    <property type="entry name" value="Major capsid protein gp5"/>
    <property type="match status" value="1"/>
</dbReference>
<keyword evidence="5" id="KW-1273">Viral capsid maturation</keyword>
<evidence type="ECO:0000256" key="3">
    <source>
        <dbReference type="ARBA" id="ARBA00022801"/>
    </source>
</evidence>
<evidence type="ECO:0000259" key="6">
    <source>
        <dbReference type="Pfam" id="PF04586"/>
    </source>
</evidence>
<dbReference type="Pfam" id="PF25209">
    <property type="entry name" value="Phage_capsid_4"/>
    <property type="match status" value="1"/>
</dbReference>
<keyword evidence="2 7" id="KW-0645">Protease</keyword>
<evidence type="ECO:0000256" key="1">
    <source>
        <dbReference type="ARBA" id="ARBA00022612"/>
    </source>
</evidence>
<proteinExistence type="predicted"/>
<accession>A0A8S5U306</accession>
<name>A0A8S5U306_9CAUD</name>
<reference evidence="7" key="1">
    <citation type="journal article" date="2021" name="Proc. Natl. Acad. Sci. U.S.A.">
        <title>A Catalog of Tens of Thousands of Viruses from Human Metagenomes Reveals Hidden Associations with Chronic Diseases.</title>
        <authorList>
            <person name="Tisza M.J."/>
            <person name="Buck C.B."/>
        </authorList>
    </citation>
    <scope>NUCLEOTIDE SEQUENCE</scope>
    <source>
        <strain evidence="7">CtcRb7</strain>
    </source>
</reference>
<evidence type="ECO:0000256" key="5">
    <source>
        <dbReference type="ARBA" id="ARBA00023045"/>
    </source>
</evidence>
<keyword evidence="1" id="KW-1188">Viral release from host cell</keyword>
<evidence type="ECO:0000256" key="4">
    <source>
        <dbReference type="ARBA" id="ARBA00022950"/>
    </source>
</evidence>
<dbReference type="InterPro" id="IPR006433">
    <property type="entry name" value="Prohead_protease"/>
</dbReference>
<keyword evidence="4" id="KW-0118">Viral capsid assembly</keyword>
<dbReference type="GO" id="GO:0008233">
    <property type="term" value="F:peptidase activity"/>
    <property type="evidence" value="ECO:0007669"/>
    <property type="project" value="UniProtKB-KW"/>
</dbReference>